<dbReference type="Proteomes" id="UP000651837">
    <property type="component" value="Unassembled WGS sequence"/>
</dbReference>
<protein>
    <submittedName>
        <fullName evidence="2">Uncharacterized protein</fullName>
    </submittedName>
</protein>
<reference evidence="1 4" key="2">
    <citation type="submission" date="2020-07" db="EMBL/GenBank/DDBJ databases">
        <title>The draft genome sequence of Maribacter polysiphoniae KCTC 22021.</title>
        <authorList>
            <person name="Mu L."/>
        </authorList>
    </citation>
    <scope>NUCLEOTIDE SEQUENCE [LARGE SCALE GENOMIC DNA]</scope>
    <source>
        <strain evidence="1 4">KCTC 22021</strain>
    </source>
</reference>
<proteinExistence type="predicted"/>
<dbReference type="Proteomes" id="UP000245667">
    <property type="component" value="Unassembled WGS sequence"/>
</dbReference>
<dbReference type="RefSeq" id="WP_146197905.1">
    <property type="nucleotide sequence ID" value="NZ_JACWLN010000025.1"/>
</dbReference>
<evidence type="ECO:0000313" key="1">
    <source>
        <dbReference type="EMBL" id="MBD1263241.1"/>
    </source>
</evidence>
<keyword evidence="4" id="KW-1185">Reference proteome</keyword>
<dbReference type="OrthoDB" id="1180952at2"/>
<evidence type="ECO:0000313" key="3">
    <source>
        <dbReference type="Proteomes" id="UP000245667"/>
    </source>
</evidence>
<dbReference type="EMBL" id="QGGQ01000024">
    <property type="protein sequence ID" value="PWK17223.1"/>
    <property type="molecule type" value="Genomic_DNA"/>
</dbReference>
<comment type="caution">
    <text evidence="2">The sequence shown here is derived from an EMBL/GenBank/DDBJ whole genome shotgun (WGS) entry which is preliminary data.</text>
</comment>
<evidence type="ECO:0000313" key="2">
    <source>
        <dbReference type="EMBL" id="PWK17223.1"/>
    </source>
</evidence>
<gene>
    <name evidence="1" type="ORF">HZY62_21830</name>
    <name evidence="2" type="ORF">LX92_04455</name>
</gene>
<organism evidence="2 3">
    <name type="scientific">Maribacter polysiphoniae</name>
    <dbReference type="NCBI Taxonomy" id="429344"/>
    <lineage>
        <taxon>Bacteria</taxon>
        <taxon>Pseudomonadati</taxon>
        <taxon>Bacteroidota</taxon>
        <taxon>Flavobacteriia</taxon>
        <taxon>Flavobacteriales</taxon>
        <taxon>Flavobacteriaceae</taxon>
        <taxon>Maribacter</taxon>
    </lineage>
</organism>
<dbReference type="AlphaFoldDB" id="A0A316DKK4"/>
<evidence type="ECO:0000313" key="4">
    <source>
        <dbReference type="Proteomes" id="UP000651837"/>
    </source>
</evidence>
<reference evidence="2 3" key="1">
    <citation type="submission" date="2018-05" db="EMBL/GenBank/DDBJ databases">
        <title>Genomic Encyclopedia of Archaeal and Bacterial Type Strains, Phase II (KMG-II): from individual species to whole genera.</title>
        <authorList>
            <person name="Goeker M."/>
        </authorList>
    </citation>
    <scope>NUCLEOTIDE SEQUENCE [LARGE SCALE GENOMIC DNA]</scope>
    <source>
        <strain evidence="2 3">DSM 23514</strain>
    </source>
</reference>
<dbReference type="EMBL" id="JACWLN010000025">
    <property type="protein sequence ID" value="MBD1263241.1"/>
    <property type="molecule type" value="Genomic_DNA"/>
</dbReference>
<name>A0A316DKK4_9FLAO</name>
<accession>A0A316DKK4</accession>
<sequence>MGKRSMYEYTIREESKGEVVTKGRGHMGELEGILPNEIFAVIRSVDGTDGPLDIRVDTGKTSYEIKKHN</sequence>